<protein>
    <recommendedName>
        <fullName evidence="3">2EXR domain-containing protein</fullName>
    </recommendedName>
</protein>
<organism evidence="4 5">
    <name type="scientific">Zasmidium cellare</name>
    <name type="common">Wine cellar mold</name>
    <name type="synonym">Racodium cellare</name>
    <dbReference type="NCBI Taxonomy" id="395010"/>
    <lineage>
        <taxon>Eukaryota</taxon>
        <taxon>Fungi</taxon>
        <taxon>Dikarya</taxon>
        <taxon>Ascomycota</taxon>
        <taxon>Pezizomycotina</taxon>
        <taxon>Dothideomycetes</taxon>
        <taxon>Dothideomycetidae</taxon>
        <taxon>Mycosphaerellales</taxon>
        <taxon>Mycosphaerellaceae</taxon>
        <taxon>Zasmidium</taxon>
    </lineage>
</organism>
<reference evidence="4 5" key="1">
    <citation type="journal article" date="2023" name="G3 (Bethesda)">
        <title>A chromosome-level genome assembly of Zasmidium syzygii isolated from banana leaves.</title>
        <authorList>
            <person name="van Westerhoven A.C."/>
            <person name="Mehrabi R."/>
            <person name="Talebi R."/>
            <person name="Steentjes M.B.F."/>
            <person name="Corcolon B."/>
            <person name="Chong P.A."/>
            <person name="Kema G.H.J."/>
            <person name="Seidl M.F."/>
        </authorList>
    </citation>
    <scope>NUCLEOTIDE SEQUENCE [LARGE SCALE GENOMIC DNA]</scope>
    <source>
        <strain evidence="4 5">P124</strain>
    </source>
</reference>
<feature type="region of interest" description="Disordered" evidence="1">
    <location>
        <begin position="1"/>
        <end position="27"/>
    </location>
</feature>
<keyword evidence="5" id="KW-1185">Reference proteome</keyword>
<sequence length="478" mass="55017">MASFTSVVEDDKSDSSTSTSTPVSEETVIHPKLESNKKGFFDLPPELRNQIYAIILIRPRKLNLIGMYPGYAHLNNTVIHTRILRTCKRIHQEATPILYGANTFLVRTDGTSWWFLNMIGRSSEHINHLENTWEAEVQLEIWKEVLAVREYLIPETKIVSFPFAERLARTVQNSRRTQPPSPHRSGSPWNDVTLMSVKTVATELERHCHTKEGKRRVLKLLFPMIDIRAIEEETQTEKPSKHLQRCRASPMARDNLPILWLLATYAGFIIALTLMLGAPAFDPRKADQYRKSLFDLPAEIRNRIYEFALTRPRNLRLRHSRYTDGRFGMRLNNTRVFPSILATCKTANREATPILYGANKFTFDSPTDATFFLAQFVHSIDLIQQLEILPGFADEIVAGDYSAYIPAFKFAILLNPGVVDFEDHVRVWETAMAFQELFEEKGNRDFGKKDIWTRVEPRLDQRPYLAPGTKSRIQKLLA</sequence>
<keyword evidence="2" id="KW-0812">Transmembrane</keyword>
<dbReference type="Pfam" id="PF20150">
    <property type="entry name" value="2EXR"/>
    <property type="match status" value="1"/>
</dbReference>
<evidence type="ECO:0000313" key="4">
    <source>
        <dbReference type="EMBL" id="KAK4497143.1"/>
    </source>
</evidence>
<dbReference type="Proteomes" id="UP001305779">
    <property type="component" value="Unassembled WGS sequence"/>
</dbReference>
<gene>
    <name evidence="4" type="ORF">PRZ48_011593</name>
</gene>
<dbReference type="PANTHER" id="PTHR42085:SF8">
    <property type="entry name" value="F-BOX DOMAIN-CONTAINING PROTEIN"/>
    <property type="match status" value="1"/>
</dbReference>
<keyword evidence="2" id="KW-1133">Transmembrane helix</keyword>
<dbReference type="InterPro" id="IPR045518">
    <property type="entry name" value="2EXR"/>
</dbReference>
<feature type="compositionally biased region" description="Low complexity" evidence="1">
    <location>
        <begin position="15"/>
        <end position="26"/>
    </location>
</feature>
<dbReference type="InterPro" id="IPR038883">
    <property type="entry name" value="AN11006-like"/>
</dbReference>
<dbReference type="EMBL" id="JAXOVC010000009">
    <property type="protein sequence ID" value="KAK4497143.1"/>
    <property type="molecule type" value="Genomic_DNA"/>
</dbReference>
<comment type="caution">
    <text evidence="4">The sequence shown here is derived from an EMBL/GenBank/DDBJ whole genome shotgun (WGS) entry which is preliminary data.</text>
</comment>
<feature type="transmembrane region" description="Helical" evidence="2">
    <location>
        <begin position="258"/>
        <end position="281"/>
    </location>
</feature>
<feature type="domain" description="2EXR" evidence="3">
    <location>
        <begin position="295"/>
        <end position="363"/>
    </location>
</feature>
<evidence type="ECO:0000259" key="3">
    <source>
        <dbReference type="Pfam" id="PF20150"/>
    </source>
</evidence>
<evidence type="ECO:0000256" key="1">
    <source>
        <dbReference type="SAM" id="MobiDB-lite"/>
    </source>
</evidence>
<dbReference type="PANTHER" id="PTHR42085">
    <property type="entry name" value="F-BOX DOMAIN-CONTAINING PROTEIN"/>
    <property type="match status" value="1"/>
</dbReference>
<keyword evidence="2" id="KW-0472">Membrane</keyword>
<evidence type="ECO:0000256" key="2">
    <source>
        <dbReference type="SAM" id="Phobius"/>
    </source>
</evidence>
<accession>A0ABR0E7S6</accession>
<name>A0ABR0E7S6_ZASCE</name>
<proteinExistence type="predicted"/>
<evidence type="ECO:0000313" key="5">
    <source>
        <dbReference type="Proteomes" id="UP001305779"/>
    </source>
</evidence>